<evidence type="ECO:0000259" key="1">
    <source>
        <dbReference type="SMART" id="SM00829"/>
    </source>
</evidence>
<dbReference type="RefSeq" id="WP_160257540.1">
    <property type="nucleotide sequence ID" value="NZ_CABVQD010000008.1"/>
</dbReference>
<accession>A0A6J5DJ88</accession>
<dbReference type="PANTHER" id="PTHR11695">
    <property type="entry name" value="ALCOHOL DEHYDROGENASE RELATED"/>
    <property type="match status" value="1"/>
</dbReference>
<dbReference type="SUPFAM" id="SSF50129">
    <property type="entry name" value="GroES-like"/>
    <property type="match status" value="1"/>
</dbReference>
<evidence type="ECO:0000313" key="2">
    <source>
        <dbReference type="EMBL" id="VWB65437.1"/>
    </source>
</evidence>
<dbReference type="SUPFAM" id="SSF51735">
    <property type="entry name" value="NAD(P)-binding Rossmann-fold domains"/>
    <property type="match status" value="1"/>
</dbReference>
<organism evidence="2 3">
    <name type="scientific">Burkholderia paludis</name>
    <dbReference type="NCBI Taxonomy" id="1506587"/>
    <lineage>
        <taxon>Bacteria</taxon>
        <taxon>Pseudomonadati</taxon>
        <taxon>Pseudomonadota</taxon>
        <taxon>Betaproteobacteria</taxon>
        <taxon>Burkholderiales</taxon>
        <taxon>Burkholderiaceae</taxon>
        <taxon>Burkholderia</taxon>
        <taxon>Burkholderia cepacia complex</taxon>
    </lineage>
</organism>
<name>A0A6J5DJ88_9BURK</name>
<dbReference type="Pfam" id="PF13602">
    <property type="entry name" value="ADH_zinc_N_2"/>
    <property type="match status" value="1"/>
</dbReference>
<dbReference type="GO" id="GO:0016491">
    <property type="term" value="F:oxidoreductase activity"/>
    <property type="evidence" value="ECO:0007669"/>
    <property type="project" value="InterPro"/>
</dbReference>
<dbReference type="InterPro" id="IPR036291">
    <property type="entry name" value="NAD(P)-bd_dom_sf"/>
</dbReference>
<dbReference type="CDD" id="cd05289">
    <property type="entry name" value="MDR_like_2"/>
    <property type="match status" value="1"/>
</dbReference>
<keyword evidence="3" id="KW-1185">Reference proteome</keyword>
<proteinExistence type="predicted"/>
<dbReference type="InterPro" id="IPR020843">
    <property type="entry name" value="ER"/>
</dbReference>
<dbReference type="InterPro" id="IPR011032">
    <property type="entry name" value="GroES-like_sf"/>
</dbReference>
<gene>
    <name evidence="2" type="ORF">BPA30113_02922</name>
</gene>
<dbReference type="Pfam" id="PF08240">
    <property type="entry name" value="ADH_N"/>
    <property type="match status" value="1"/>
</dbReference>
<reference evidence="2 3" key="1">
    <citation type="submission" date="2019-09" db="EMBL/GenBank/DDBJ databases">
        <authorList>
            <person name="Depoorter E."/>
        </authorList>
    </citation>
    <scope>NUCLEOTIDE SEQUENCE [LARGE SCALE GENOMIC DNA]</scope>
    <source>
        <strain evidence="2">LMG 30113</strain>
    </source>
</reference>
<sequence>MKVIELQKYGGAEALQLVDHPEPVVGSGEVLVGIAATSFNPVDSKRASGLLKAILPIRFPFVPGGDFSGVVEAIGEGVTGFRKGDAVYGSSAGGGTYAERVAVDAKSIAIKPTNLSHGEAASLALVGQTAAQAIEAAGVVKGKTVLIHGAGGAVGSVAVQLAHYYGATVIGTASADDAARLLGYGARQVIDRNTRFEDQIESVDVVIDAVGGEVQARSFAVLKEGGILIALSEPPSQDEARRHGVTATMLFTQGSTASLDALRERIEGGDVVPFVGQHYPLAEASHVWLKAAAGGTKGKIVIDVLEGK</sequence>
<dbReference type="Proteomes" id="UP000494330">
    <property type="component" value="Unassembled WGS sequence"/>
</dbReference>
<dbReference type="Gene3D" id="3.40.50.720">
    <property type="entry name" value="NAD(P)-binding Rossmann-like Domain"/>
    <property type="match status" value="1"/>
</dbReference>
<dbReference type="InterPro" id="IPR050700">
    <property type="entry name" value="YIM1/Zinc_Alcohol_DH_Fams"/>
</dbReference>
<feature type="domain" description="Enoyl reductase (ER)" evidence="1">
    <location>
        <begin position="10"/>
        <end position="302"/>
    </location>
</feature>
<dbReference type="SMART" id="SM00829">
    <property type="entry name" value="PKS_ER"/>
    <property type="match status" value="1"/>
</dbReference>
<protein>
    <submittedName>
        <fullName evidence="2">Zinc-binding dehydrogenase</fullName>
    </submittedName>
</protein>
<dbReference type="AlphaFoldDB" id="A0A6J5DJ88"/>
<dbReference type="EMBL" id="CABVQD010000008">
    <property type="protein sequence ID" value="VWB65437.1"/>
    <property type="molecule type" value="Genomic_DNA"/>
</dbReference>
<dbReference type="Gene3D" id="3.90.180.10">
    <property type="entry name" value="Medium-chain alcohol dehydrogenases, catalytic domain"/>
    <property type="match status" value="1"/>
</dbReference>
<dbReference type="InterPro" id="IPR013154">
    <property type="entry name" value="ADH-like_N"/>
</dbReference>
<dbReference type="PANTHER" id="PTHR11695:SF294">
    <property type="entry name" value="RETICULON-4-INTERACTING PROTEIN 1, MITOCHONDRIAL"/>
    <property type="match status" value="1"/>
</dbReference>
<evidence type="ECO:0000313" key="3">
    <source>
        <dbReference type="Proteomes" id="UP000494330"/>
    </source>
</evidence>